<dbReference type="GO" id="GO:0016020">
    <property type="term" value="C:membrane"/>
    <property type="evidence" value="ECO:0007669"/>
    <property type="project" value="UniProtKB-SubCell"/>
</dbReference>
<dbReference type="AlphaFoldDB" id="E0TCS4"/>
<reference evidence="7" key="1">
    <citation type="submission" date="2010-08" db="EMBL/GenBank/DDBJ databases">
        <title>Genome sequence of Parvularcula bermudensis HTCC2503.</title>
        <authorList>
            <person name="Kang D.-M."/>
            <person name="Oh H.-M."/>
            <person name="Cho J.-C."/>
        </authorList>
    </citation>
    <scope>NUCLEOTIDE SEQUENCE [LARGE SCALE GENOMIC DNA]</scope>
    <source>
        <strain evidence="7">ATCC BAA-594 / HTCC2503 / KCTC 12087</strain>
    </source>
</reference>
<dbReference type="KEGG" id="pbr:PB2503_09049"/>
<dbReference type="STRING" id="314260.PB2503_09049"/>
<dbReference type="eggNOG" id="COG0330">
    <property type="taxonomic scope" value="Bacteria"/>
</dbReference>
<feature type="region of interest" description="Disordered" evidence="4">
    <location>
        <begin position="1"/>
        <end position="48"/>
    </location>
</feature>
<evidence type="ECO:0000256" key="2">
    <source>
        <dbReference type="ARBA" id="ARBA00006971"/>
    </source>
</evidence>
<gene>
    <name evidence="6" type="ordered locus">PB2503_09049</name>
</gene>
<sequence length="398" mass="42752">MPWTDKPGGSGSGSGNGSGPWGRPGGQNGGDDRRPAGGRQSPDLEELLRSGRERFRRGGGGGSGSGGGSDFKLPSGPTLGIAAVAIVLLWLLSGLYSLPPGARGVVTTFGNYSALTGPGLNWRLPWPFQDHARVQVDQDRSVTIGRGRQTSMVTSDLNIVDVQMTVDYQISPDVGLAEGELPNAAKYIFNIENPDGLVRAVSESALRQVVGESDFSQVIAENRASVSLRTQEIIQEILDSYSSGIEIIRVNFGQADPPEDVIPAQRDVIDARSGAEQLVNEANRYRNNRVPRARGEAREIELAAEAYGQRVVREARGAASRFNDIYAEYVQAPDVTRERMYLETMEGVLGTMNKVVIDDNAGGALPYLNLNELVREGQRSRSGSTPPATNQDTTGGQR</sequence>
<evidence type="ECO:0000259" key="5">
    <source>
        <dbReference type="SMART" id="SM00244"/>
    </source>
</evidence>
<comment type="subcellular location">
    <subcellularLocation>
        <location evidence="1">Membrane</location>
        <topology evidence="1">Single-pass membrane protein</topology>
    </subcellularLocation>
</comment>
<organism evidence="6 7">
    <name type="scientific">Parvularcula bermudensis (strain ATCC BAA-594 / HTCC2503 / KCTC 12087)</name>
    <dbReference type="NCBI Taxonomy" id="314260"/>
    <lineage>
        <taxon>Bacteria</taxon>
        <taxon>Pseudomonadati</taxon>
        <taxon>Pseudomonadota</taxon>
        <taxon>Alphaproteobacteria</taxon>
        <taxon>Parvularculales</taxon>
        <taxon>Parvularculaceae</taxon>
        <taxon>Parvularcula</taxon>
    </lineage>
</organism>
<feature type="compositionally biased region" description="Polar residues" evidence="4">
    <location>
        <begin position="380"/>
        <end position="398"/>
    </location>
</feature>
<dbReference type="HOGENOM" id="CLU_039173_0_1_5"/>
<dbReference type="PANTHER" id="PTHR42911:SF1">
    <property type="entry name" value="MODULATOR OF FTSH PROTEASE HFLC"/>
    <property type="match status" value="1"/>
</dbReference>
<dbReference type="PANTHER" id="PTHR42911">
    <property type="entry name" value="MODULATOR OF FTSH PROTEASE HFLC"/>
    <property type="match status" value="1"/>
</dbReference>
<evidence type="ECO:0000256" key="4">
    <source>
        <dbReference type="SAM" id="MobiDB-lite"/>
    </source>
</evidence>
<evidence type="ECO:0000313" key="7">
    <source>
        <dbReference type="Proteomes" id="UP000001302"/>
    </source>
</evidence>
<dbReference type="SUPFAM" id="SSF117892">
    <property type="entry name" value="Band 7/SPFH domain"/>
    <property type="match status" value="1"/>
</dbReference>
<keyword evidence="6" id="KW-0378">Hydrolase</keyword>
<dbReference type="NCBIfam" id="TIGR01933">
    <property type="entry name" value="hflK"/>
    <property type="match status" value="1"/>
</dbReference>
<comment type="similarity">
    <text evidence="2 3">Belongs to the band 7/mec-2 family. HflK subfamily.</text>
</comment>
<keyword evidence="7" id="KW-1185">Reference proteome</keyword>
<reference evidence="6 7" key="2">
    <citation type="journal article" date="2011" name="J. Bacteriol.">
        <title>Complete genome sequence of strain HTCC2503T of Parvularcula bermudensis, the type species of the order "Parvularculales" in the class Alphaproteobacteria.</title>
        <authorList>
            <person name="Oh H.M."/>
            <person name="Kang I."/>
            <person name="Vergin K.L."/>
            <person name="Kang D."/>
            <person name="Rhee K.H."/>
            <person name="Giovannoni S.J."/>
            <person name="Cho J.C."/>
        </authorList>
    </citation>
    <scope>NUCLEOTIDE SEQUENCE [LARGE SCALE GENOMIC DNA]</scope>
    <source>
        <strain evidence="7">ATCC BAA-594 / HTCC2503 / KCTC 12087</strain>
    </source>
</reference>
<comment type="subunit">
    <text evidence="3">HflC and HflK may interact to form a multimeric complex.</text>
</comment>
<accession>E0TCS4</accession>
<dbReference type="GO" id="GO:0008233">
    <property type="term" value="F:peptidase activity"/>
    <property type="evidence" value="ECO:0007669"/>
    <property type="project" value="UniProtKB-KW"/>
</dbReference>
<dbReference type="Pfam" id="PF01145">
    <property type="entry name" value="Band_7"/>
    <property type="match status" value="1"/>
</dbReference>
<proteinExistence type="inferred from homology"/>
<dbReference type="GO" id="GO:0006508">
    <property type="term" value="P:proteolysis"/>
    <property type="evidence" value="ECO:0007669"/>
    <property type="project" value="UniProtKB-KW"/>
</dbReference>
<dbReference type="CDD" id="cd03404">
    <property type="entry name" value="SPFH_HflK"/>
    <property type="match status" value="1"/>
</dbReference>
<name>E0TCS4_PARBH</name>
<dbReference type="Proteomes" id="UP000001302">
    <property type="component" value="Chromosome"/>
</dbReference>
<feature type="domain" description="Band 7" evidence="5">
    <location>
        <begin position="93"/>
        <end position="269"/>
    </location>
</feature>
<keyword evidence="6" id="KW-0645">Protease</keyword>
<dbReference type="RefSeq" id="WP_013300837.1">
    <property type="nucleotide sequence ID" value="NC_014414.1"/>
</dbReference>
<comment type="function">
    <text evidence="3">HflC and HflK could encode or regulate a protease.</text>
</comment>
<feature type="region of interest" description="Disordered" evidence="4">
    <location>
        <begin position="377"/>
        <end position="398"/>
    </location>
</feature>
<evidence type="ECO:0000256" key="1">
    <source>
        <dbReference type="ARBA" id="ARBA00004167"/>
    </source>
</evidence>
<dbReference type="InterPro" id="IPR036013">
    <property type="entry name" value="Band_7/SPFH_dom_sf"/>
</dbReference>
<protein>
    <recommendedName>
        <fullName evidence="3">Protein HflK</fullName>
    </recommendedName>
</protein>
<dbReference type="SMART" id="SM00244">
    <property type="entry name" value="PHB"/>
    <property type="match status" value="1"/>
</dbReference>
<feature type="compositionally biased region" description="Gly residues" evidence="4">
    <location>
        <begin position="8"/>
        <end position="29"/>
    </location>
</feature>
<dbReference type="InterPro" id="IPR010201">
    <property type="entry name" value="HflK"/>
</dbReference>
<evidence type="ECO:0000256" key="3">
    <source>
        <dbReference type="RuleBase" id="RU364113"/>
    </source>
</evidence>
<dbReference type="OrthoDB" id="9779595at2"/>
<evidence type="ECO:0000313" key="6">
    <source>
        <dbReference type="EMBL" id="ADM09863.1"/>
    </source>
</evidence>
<dbReference type="EMBL" id="CP002156">
    <property type="protein sequence ID" value="ADM09863.1"/>
    <property type="molecule type" value="Genomic_DNA"/>
</dbReference>
<dbReference type="Gene3D" id="3.30.479.30">
    <property type="entry name" value="Band 7 domain"/>
    <property type="match status" value="1"/>
</dbReference>
<dbReference type="InterPro" id="IPR001107">
    <property type="entry name" value="Band_7"/>
</dbReference>